<sequence>MLYKPLENFKKNISKEEWESIIEDLKNSIEKILSEFDSFFEKNIALSILSKKDKTYLKRSFKGYIRKYLLRYPDEKYVNLVYKAGERLFLRGFSEEIILEVYKIISKSIDHNQLLKEKLGFDFSILLRPFLNFSLEEETKIIRESTVEVVFSLQEAAQIHIKSKHKFLRALMDEDFETLKKIPDYE</sequence>
<accession>A0A832DQR2</accession>
<feature type="non-terminal residue" evidence="1">
    <location>
        <position position="186"/>
    </location>
</feature>
<name>A0A832DQR2_9AQUI</name>
<reference evidence="1" key="1">
    <citation type="journal article" date="2020" name="mSystems">
        <title>Genome- and Community-Level Interaction Insights into Carbon Utilization and Element Cycling Functions of Hydrothermarchaeota in Hydrothermal Sediment.</title>
        <authorList>
            <person name="Zhou Z."/>
            <person name="Liu Y."/>
            <person name="Xu W."/>
            <person name="Pan J."/>
            <person name="Luo Z.H."/>
            <person name="Li M."/>
        </authorList>
    </citation>
    <scope>NUCLEOTIDE SEQUENCE [LARGE SCALE GENOMIC DNA]</scope>
    <source>
        <strain evidence="1">SpSt-1257</strain>
    </source>
</reference>
<protein>
    <submittedName>
        <fullName evidence="1">Uncharacterized protein</fullName>
    </submittedName>
</protein>
<gene>
    <name evidence="1" type="ORF">ENO34_03215</name>
</gene>
<organism evidence="1">
    <name type="scientific">Sulfurihydrogenibium azorense</name>
    <dbReference type="NCBI Taxonomy" id="309806"/>
    <lineage>
        <taxon>Bacteria</taxon>
        <taxon>Pseudomonadati</taxon>
        <taxon>Aquificota</taxon>
        <taxon>Aquificia</taxon>
        <taxon>Aquificales</taxon>
        <taxon>Hydrogenothermaceae</taxon>
        <taxon>Sulfurihydrogenibium</taxon>
    </lineage>
</organism>
<proteinExistence type="predicted"/>
<evidence type="ECO:0000313" key="1">
    <source>
        <dbReference type="EMBL" id="HEV09394.1"/>
    </source>
</evidence>
<comment type="caution">
    <text evidence="1">The sequence shown here is derived from an EMBL/GenBank/DDBJ whole genome shotgun (WGS) entry which is preliminary data.</text>
</comment>
<dbReference type="Proteomes" id="UP000885621">
    <property type="component" value="Unassembled WGS sequence"/>
</dbReference>
<dbReference type="AlphaFoldDB" id="A0A832DQR2"/>
<dbReference type="EMBL" id="DSFC01000183">
    <property type="protein sequence ID" value="HEV09394.1"/>
    <property type="molecule type" value="Genomic_DNA"/>
</dbReference>